<evidence type="ECO:0000313" key="9">
    <source>
        <dbReference type="Proteomes" id="UP000318538"/>
    </source>
</evidence>
<gene>
    <name evidence="8" type="primary">yycF_2</name>
    <name evidence="8" type="ORF">K227x_29770</name>
</gene>
<dbReference type="Pfam" id="PF00072">
    <property type="entry name" value="Response_reg"/>
    <property type="match status" value="1"/>
</dbReference>
<evidence type="ECO:0000256" key="5">
    <source>
        <dbReference type="ARBA" id="ARBA00023163"/>
    </source>
</evidence>
<dbReference type="EMBL" id="CP036525">
    <property type="protein sequence ID" value="QDT04585.1"/>
    <property type="molecule type" value="Genomic_DNA"/>
</dbReference>
<evidence type="ECO:0000256" key="3">
    <source>
        <dbReference type="ARBA" id="ARBA00023015"/>
    </source>
</evidence>
<evidence type="ECO:0000313" key="8">
    <source>
        <dbReference type="EMBL" id="QDT04585.1"/>
    </source>
</evidence>
<evidence type="ECO:0000256" key="6">
    <source>
        <dbReference type="PROSITE-ProRule" id="PRU00169"/>
    </source>
</evidence>
<dbReference type="PANTHER" id="PTHR48111">
    <property type="entry name" value="REGULATOR OF RPOS"/>
    <property type="match status" value="1"/>
</dbReference>
<dbReference type="OrthoDB" id="9770645at2"/>
<keyword evidence="9" id="KW-1185">Reference proteome</keyword>
<dbReference type="CDD" id="cd16936">
    <property type="entry name" value="HATPase_RsbW-like"/>
    <property type="match status" value="1"/>
</dbReference>
<dbReference type="GO" id="GO:0006355">
    <property type="term" value="P:regulation of DNA-templated transcription"/>
    <property type="evidence" value="ECO:0007669"/>
    <property type="project" value="TreeGrafter"/>
</dbReference>
<organism evidence="8 9">
    <name type="scientific">Rubripirellula lacrimiformis</name>
    <dbReference type="NCBI Taxonomy" id="1930273"/>
    <lineage>
        <taxon>Bacteria</taxon>
        <taxon>Pseudomonadati</taxon>
        <taxon>Planctomycetota</taxon>
        <taxon>Planctomycetia</taxon>
        <taxon>Pirellulales</taxon>
        <taxon>Pirellulaceae</taxon>
        <taxon>Rubripirellula</taxon>
    </lineage>
</organism>
<dbReference type="GO" id="GO:0000156">
    <property type="term" value="F:phosphorelay response regulator activity"/>
    <property type="evidence" value="ECO:0007669"/>
    <property type="project" value="TreeGrafter"/>
</dbReference>
<keyword evidence="5" id="KW-0804">Transcription</keyword>
<protein>
    <submittedName>
        <fullName evidence="8">Transcriptional regulatory protein YycF</fullName>
    </submittedName>
</protein>
<dbReference type="GO" id="GO:0000976">
    <property type="term" value="F:transcription cis-regulatory region binding"/>
    <property type="evidence" value="ECO:0007669"/>
    <property type="project" value="TreeGrafter"/>
</dbReference>
<dbReference type="GO" id="GO:0032993">
    <property type="term" value="C:protein-DNA complex"/>
    <property type="evidence" value="ECO:0007669"/>
    <property type="project" value="TreeGrafter"/>
</dbReference>
<evidence type="ECO:0000256" key="4">
    <source>
        <dbReference type="ARBA" id="ARBA00023125"/>
    </source>
</evidence>
<evidence type="ECO:0000256" key="1">
    <source>
        <dbReference type="ARBA" id="ARBA00022553"/>
    </source>
</evidence>
<dbReference type="PROSITE" id="PS50110">
    <property type="entry name" value="RESPONSE_REGULATORY"/>
    <property type="match status" value="1"/>
</dbReference>
<reference evidence="8 9" key="1">
    <citation type="submission" date="2019-02" db="EMBL/GenBank/DDBJ databases">
        <title>Deep-cultivation of Planctomycetes and their phenomic and genomic characterization uncovers novel biology.</title>
        <authorList>
            <person name="Wiegand S."/>
            <person name="Jogler M."/>
            <person name="Boedeker C."/>
            <person name="Pinto D."/>
            <person name="Vollmers J."/>
            <person name="Rivas-Marin E."/>
            <person name="Kohn T."/>
            <person name="Peeters S.H."/>
            <person name="Heuer A."/>
            <person name="Rast P."/>
            <person name="Oberbeckmann S."/>
            <person name="Bunk B."/>
            <person name="Jeske O."/>
            <person name="Meyerdierks A."/>
            <person name="Storesund J.E."/>
            <person name="Kallscheuer N."/>
            <person name="Luecker S."/>
            <person name="Lage O.M."/>
            <person name="Pohl T."/>
            <person name="Merkel B.J."/>
            <person name="Hornburger P."/>
            <person name="Mueller R.-W."/>
            <person name="Bruemmer F."/>
            <person name="Labrenz M."/>
            <person name="Spormann A.M."/>
            <person name="Op den Camp H."/>
            <person name="Overmann J."/>
            <person name="Amann R."/>
            <person name="Jetten M.S.M."/>
            <person name="Mascher T."/>
            <person name="Medema M.H."/>
            <person name="Devos D.P."/>
            <person name="Kaster A.-K."/>
            <person name="Ovreas L."/>
            <person name="Rohde M."/>
            <person name="Galperin M.Y."/>
            <person name="Jogler C."/>
        </authorList>
    </citation>
    <scope>NUCLEOTIDE SEQUENCE [LARGE SCALE GENOMIC DNA]</scope>
    <source>
        <strain evidence="8 9">K22_7</strain>
    </source>
</reference>
<dbReference type="CDD" id="cd00156">
    <property type="entry name" value="REC"/>
    <property type="match status" value="1"/>
</dbReference>
<accession>A0A517NBS4</accession>
<proteinExistence type="predicted"/>
<sequence>MVKVLLSEDSPTQAFHIQSKLVDEGYEVHLVSNGQEALDCIPEFCPHLILTDMEMPVMDGLQLVTHSCQRFPEIPIILITANGSEATAVEALNLGAAAYLPKSMIDEKLFATIDQVLDVMESANSYAQLIQSMDYNELRFTLPNQLELIRPLVELIKQMSLGLSLLDVNEGIRLGMAVDHAVQNAMLHGNLELSSEALKSDAELTIQGEPSLPVRRAAEPEFCVRRVHVTVRLSPTEAEITVADDGAGFDTSLFPDRHAPNQLGQDQGRGLVMIRSFMDEVNFNDAGNEITMRKRKRSTGLLPTAPQ</sequence>
<dbReference type="RefSeq" id="WP_145170275.1">
    <property type="nucleotide sequence ID" value="NZ_CP036525.1"/>
</dbReference>
<dbReference type="PANTHER" id="PTHR48111:SF1">
    <property type="entry name" value="TWO-COMPONENT RESPONSE REGULATOR ORR33"/>
    <property type="match status" value="1"/>
</dbReference>
<name>A0A517NBS4_9BACT</name>
<dbReference type="InterPro" id="IPR039420">
    <property type="entry name" value="WalR-like"/>
</dbReference>
<keyword evidence="4" id="KW-0238">DNA-binding</keyword>
<evidence type="ECO:0000256" key="2">
    <source>
        <dbReference type="ARBA" id="ARBA00023012"/>
    </source>
</evidence>
<dbReference type="InterPro" id="IPR001789">
    <property type="entry name" value="Sig_transdc_resp-reg_receiver"/>
</dbReference>
<dbReference type="GO" id="GO:0005829">
    <property type="term" value="C:cytosol"/>
    <property type="evidence" value="ECO:0007669"/>
    <property type="project" value="TreeGrafter"/>
</dbReference>
<dbReference type="InterPro" id="IPR003594">
    <property type="entry name" value="HATPase_dom"/>
</dbReference>
<dbReference type="InterPro" id="IPR036890">
    <property type="entry name" value="HATPase_C_sf"/>
</dbReference>
<dbReference type="SUPFAM" id="SSF55874">
    <property type="entry name" value="ATPase domain of HSP90 chaperone/DNA topoisomerase II/histidine kinase"/>
    <property type="match status" value="1"/>
</dbReference>
<dbReference type="AlphaFoldDB" id="A0A517NBS4"/>
<dbReference type="Proteomes" id="UP000318538">
    <property type="component" value="Chromosome"/>
</dbReference>
<dbReference type="Gene3D" id="3.30.565.10">
    <property type="entry name" value="Histidine kinase-like ATPase, C-terminal domain"/>
    <property type="match status" value="1"/>
</dbReference>
<dbReference type="KEGG" id="rlc:K227x_29770"/>
<dbReference type="Gene3D" id="3.40.50.2300">
    <property type="match status" value="1"/>
</dbReference>
<keyword evidence="3" id="KW-0805">Transcription regulation</keyword>
<dbReference type="InterPro" id="IPR011006">
    <property type="entry name" value="CheY-like_superfamily"/>
</dbReference>
<feature type="modified residue" description="4-aspartylphosphate" evidence="6">
    <location>
        <position position="52"/>
    </location>
</feature>
<dbReference type="SMART" id="SM00448">
    <property type="entry name" value="REC"/>
    <property type="match status" value="1"/>
</dbReference>
<dbReference type="Pfam" id="PF13581">
    <property type="entry name" value="HATPase_c_2"/>
    <property type="match status" value="1"/>
</dbReference>
<dbReference type="SUPFAM" id="SSF52172">
    <property type="entry name" value="CheY-like"/>
    <property type="match status" value="1"/>
</dbReference>
<evidence type="ECO:0000259" key="7">
    <source>
        <dbReference type="PROSITE" id="PS50110"/>
    </source>
</evidence>
<keyword evidence="2" id="KW-0902">Two-component regulatory system</keyword>
<feature type="domain" description="Response regulatory" evidence="7">
    <location>
        <begin position="3"/>
        <end position="117"/>
    </location>
</feature>
<keyword evidence="1 6" id="KW-0597">Phosphoprotein</keyword>